<dbReference type="EMBL" id="JASNWA010000010">
    <property type="protein sequence ID" value="KAK3168545.1"/>
    <property type="molecule type" value="Genomic_DNA"/>
</dbReference>
<organism evidence="2 3">
    <name type="scientific">Lepraria neglecta</name>
    <dbReference type="NCBI Taxonomy" id="209136"/>
    <lineage>
        <taxon>Eukaryota</taxon>
        <taxon>Fungi</taxon>
        <taxon>Dikarya</taxon>
        <taxon>Ascomycota</taxon>
        <taxon>Pezizomycotina</taxon>
        <taxon>Lecanoromycetes</taxon>
        <taxon>OSLEUM clade</taxon>
        <taxon>Lecanoromycetidae</taxon>
        <taxon>Lecanorales</taxon>
        <taxon>Lecanorineae</taxon>
        <taxon>Stereocaulaceae</taxon>
        <taxon>Lepraria</taxon>
    </lineage>
</organism>
<proteinExistence type="predicted"/>
<evidence type="ECO:0000313" key="2">
    <source>
        <dbReference type="EMBL" id="KAK3168545.1"/>
    </source>
</evidence>
<protein>
    <submittedName>
        <fullName evidence="2">Uncharacterized protein</fullName>
    </submittedName>
</protein>
<comment type="caution">
    <text evidence="2">The sequence shown here is derived from an EMBL/GenBank/DDBJ whole genome shotgun (WGS) entry which is preliminary data.</text>
</comment>
<gene>
    <name evidence="2" type="ORF">OEA41_004993</name>
</gene>
<keyword evidence="3" id="KW-1185">Reference proteome</keyword>
<evidence type="ECO:0000313" key="3">
    <source>
        <dbReference type="Proteomes" id="UP001276659"/>
    </source>
</evidence>
<feature type="compositionally biased region" description="Basic and acidic residues" evidence="1">
    <location>
        <begin position="134"/>
        <end position="145"/>
    </location>
</feature>
<accession>A0AAD9YYY1</accession>
<dbReference type="AlphaFoldDB" id="A0AAD9YYY1"/>
<name>A0AAD9YYY1_9LECA</name>
<reference evidence="2" key="1">
    <citation type="submission" date="2022-11" db="EMBL/GenBank/DDBJ databases">
        <title>Chromosomal genome sequence assembly and mating type (MAT) locus characterization of the leprose asexual lichenized fungus Lepraria neglecta (Nyl.) Erichsen.</title>
        <authorList>
            <person name="Allen J.L."/>
            <person name="Pfeffer B."/>
        </authorList>
    </citation>
    <scope>NUCLEOTIDE SEQUENCE</scope>
    <source>
        <strain evidence="2">Allen 5258</strain>
    </source>
</reference>
<dbReference type="Proteomes" id="UP001276659">
    <property type="component" value="Unassembled WGS sequence"/>
</dbReference>
<sequence>MKCRCTAEFCYGCGTTSQRCKSCGDYDDEPRIAERANRALEIRAARRIEQRQVVDDRPPAVLIREVQQVLRVDCDHNNFFYEPHSPSEPGKYLGVYIDALNRLRRGAIRISSVAASQNASQQRQAPSSAVTTSNDDKRRRLDVEQSGRGAQVPQRM</sequence>
<feature type="region of interest" description="Disordered" evidence="1">
    <location>
        <begin position="114"/>
        <end position="156"/>
    </location>
</feature>
<feature type="compositionally biased region" description="Low complexity" evidence="1">
    <location>
        <begin position="114"/>
        <end position="129"/>
    </location>
</feature>
<evidence type="ECO:0000256" key="1">
    <source>
        <dbReference type="SAM" id="MobiDB-lite"/>
    </source>
</evidence>
<dbReference type="Gene3D" id="1.20.120.1750">
    <property type="match status" value="1"/>
</dbReference>